<evidence type="ECO:0000313" key="1">
    <source>
        <dbReference type="EMBL" id="MDI2113091.1"/>
    </source>
</evidence>
<organism evidence="1 2">
    <name type="scientific">Commensalibacter nepenthis</name>
    <dbReference type="NCBI Taxonomy" id="3043872"/>
    <lineage>
        <taxon>Bacteria</taxon>
        <taxon>Pseudomonadati</taxon>
        <taxon>Pseudomonadota</taxon>
        <taxon>Alphaproteobacteria</taxon>
        <taxon>Acetobacterales</taxon>
        <taxon>Acetobacteraceae</taxon>
    </lineage>
</organism>
<comment type="caution">
    <text evidence="1">The sequence shown here is derived from an EMBL/GenBank/DDBJ whole genome shotgun (WGS) entry which is preliminary data.</text>
</comment>
<protein>
    <submittedName>
        <fullName evidence="1">Uncharacterized protein</fullName>
    </submittedName>
</protein>
<evidence type="ECO:0000313" key="2">
    <source>
        <dbReference type="Proteomes" id="UP001431775"/>
    </source>
</evidence>
<accession>A0ABT6Q867</accession>
<reference evidence="1" key="1">
    <citation type="submission" date="2023-05" db="EMBL/GenBank/DDBJ databases">
        <title>Whole genome sequence of Commensalibacter sp.</title>
        <authorList>
            <person name="Charoenyingcharoen P."/>
            <person name="Yukphan P."/>
        </authorList>
    </citation>
    <scope>NUCLEOTIDE SEQUENCE</scope>
    <source>
        <strain evidence="1">TBRC 10068</strain>
    </source>
</reference>
<dbReference type="Proteomes" id="UP001431775">
    <property type="component" value="Unassembled WGS sequence"/>
</dbReference>
<dbReference type="RefSeq" id="WP_281462711.1">
    <property type="nucleotide sequence ID" value="NZ_JASBAN010000001.1"/>
</dbReference>
<proteinExistence type="predicted"/>
<name>A0ABT6Q867_9PROT</name>
<keyword evidence="2" id="KW-1185">Reference proteome</keyword>
<sequence>MENNNQEVVAPYTHNLQAYLYWQWEGDEYIKAFFDSYNKLANQQVDDFNSLNLPNYFTKTGLWLDYVAKNIYGMDRKQVLYANNLVRSGLNTVDPNEIEPNAAKVIKVSKAHSMTDEEFKKIIQWNFYKADGFTFTIPYLKRRVIRFLNICPNNDIDINNISIIPKDRIFYIKVLNGLSNSTFMQLLQDAIINNLINLPFMYKFILESE</sequence>
<gene>
    <name evidence="1" type="ORF">QJV33_07320</name>
</gene>
<dbReference type="EMBL" id="JASBAN010000001">
    <property type="protein sequence ID" value="MDI2113091.1"/>
    <property type="molecule type" value="Genomic_DNA"/>
</dbReference>